<reference evidence="8" key="1">
    <citation type="submission" date="2022-11" db="UniProtKB">
        <authorList>
            <consortium name="WormBaseParasite"/>
        </authorList>
    </citation>
    <scope>IDENTIFICATION</scope>
</reference>
<keyword evidence="3 6" id="KW-1133">Transmembrane helix</keyword>
<feature type="transmembrane region" description="Helical" evidence="6">
    <location>
        <begin position="281"/>
        <end position="299"/>
    </location>
</feature>
<comment type="similarity">
    <text evidence="5 6">Belongs to the anion channel-forming bestrophin (TC 1.A.46) family. Calcium-sensitive chloride channel subfamily.</text>
</comment>
<feature type="transmembrane region" description="Helical" evidence="6">
    <location>
        <begin position="128"/>
        <end position="147"/>
    </location>
</feature>
<evidence type="ECO:0000256" key="4">
    <source>
        <dbReference type="ARBA" id="ARBA00023136"/>
    </source>
</evidence>
<evidence type="ECO:0000256" key="5">
    <source>
        <dbReference type="ARBA" id="ARBA00034769"/>
    </source>
</evidence>
<comment type="function">
    <text evidence="6">Forms chloride channels.</text>
</comment>
<keyword evidence="6" id="KW-0407">Ion channel</keyword>
<keyword evidence="4 6" id="KW-0472">Membrane</keyword>
<dbReference type="AlphaFoldDB" id="A0A914LC56"/>
<keyword evidence="6" id="KW-1003">Cell membrane</keyword>
<dbReference type="GO" id="GO:0034707">
    <property type="term" value="C:chloride channel complex"/>
    <property type="evidence" value="ECO:0007669"/>
    <property type="project" value="UniProtKB-KW"/>
</dbReference>
<name>A0A914LC56_MELIC</name>
<dbReference type="GO" id="GO:0005254">
    <property type="term" value="F:chloride channel activity"/>
    <property type="evidence" value="ECO:0007669"/>
    <property type="project" value="UniProtKB-KW"/>
</dbReference>
<dbReference type="PANTHER" id="PTHR10736">
    <property type="entry name" value="BESTROPHIN"/>
    <property type="match status" value="1"/>
</dbReference>
<keyword evidence="7" id="KW-1185">Reference proteome</keyword>
<evidence type="ECO:0000256" key="6">
    <source>
        <dbReference type="RuleBase" id="RU363126"/>
    </source>
</evidence>
<evidence type="ECO:0000256" key="1">
    <source>
        <dbReference type="ARBA" id="ARBA00004370"/>
    </source>
</evidence>
<keyword evidence="6" id="KW-0813">Transport</keyword>
<dbReference type="InterPro" id="IPR000615">
    <property type="entry name" value="Bestrophin"/>
</dbReference>
<feature type="transmembrane region" description="Helical" evidence="6">
    <location>
        <begin position="250"/>
        <end position="269"/>
    </location>
</feature>
<protein>
    <recommendedName>
        <fullName evidence="6">Bestrophin homolog</fullName>
    </recommendedName>
</protein>
<feature type="transmembrane region" description="Helical" evidence="6">
    <location>
        <begin position="36"/>
        <end position="53"/>
    </location>
</feature>
<evidence type="ECO:0000313" key="8">
    <source>
        <dbReference type="WBParaSite" id="Minc3s00410g11844"/>
    </source>
</evidence>
<evidence type="ECO:0000313" key="7">
    <source>
        <dbReference type="Proteomes" id="UP000887563"/>
    </source>
</evidence>
<proteinExistence type="inferred from homology"/>
<dbReference type="GO" id="GO:0005886">
    <property type="term" value="C:plasma membrane"/>
    <property type="evidence" value="ECO:0007669"/>
    <property type="project" value="UniProtKB-SubCell"/>
</dbReference>
<evidence type="ECO:0000256" key="2">
    <source>
        <dbReference type="ARBA" id="ARBA00022692"/>
    </source>
</evidence>
<dbReference type="PANTHER" id="PTHR10736:SF58">
    <property type="entry name" value="BESTROPHIN HOMOLOG-RELATED"/>
    <property type="match status" value="1"/>
</dbReference>
<feature type="transmembrane region" description="Helical" evidence="6">
    <location>
        <begin position="65"/>
        <end position="90"/>
    </location>
</feature>
<accession>A0A914LC56</accession>
<keyword evidence="6" id="KW-0406">Ion transport</keyword>
<comment type="subcellular location">
    <subcellularLocation>
        <location evidence="6">Cell membrane</location>
        <topology evidence="6">Multi-pass membrane protein</topology>
    </subcellularLocation>
    <subcellularLocation>
        <location evidence="1">Membrane</location>
    </subcellularLocation>
</comment>
<dbReference type="Pfam" id="PF01062">
    <property type="entry name" value="Bestrophin"/>
    <property type="match status" value="1"/>
</dbReference>
<keyword evidence="2 6" id="KW-0812">Transmembrane</keyword>
<dbReference type="InterPro" id="IPR021134">
    <property type="entry name" value="Bestrophin-like"/>
</dbReference>
<dbReference type="Proteomes" id="UP000887563">
    <property type="component" value="Unplaced"/>
</dbReference>
<dbReference type="WBParaSite" id="Minc3s00410g11844">
    <property type="protein sequence ID" value="Minc3s00410g11844"/>
    <property type="gene ID" value="Minc3s00410g11844"/>
</dbReference>
<evidence type="ECO:0000256" key="3">
    <source>
        <dbReference type="ARBA" id="ARBA00022989"/>
    </source>
</evidence>
<keyword evidence="6" id="KW-0868">Chloride</keyword>
<keyword evidence="6" id="KW-0869">Chloride channel</keyword>
<organism evidence="7 8">
    <name type="scientific">Meloidogyne incognita</name>
    <name type="common">Southern root-knot nematode worm</name>
    <name type="synonym">Oxyuris incognita</name>
    <dbReference type="NCBI Taxonomy" id="6306"/>
    <lineage>
        <taxon>Eukaryota</taxon>
        <taxon>Metazoa</taxon>
        <taxon>Ecdysozoa</taxon>
        <taxon>Nematoda</taxon>
        <taxon>Chromadorea</taxon>
        <taxon>Rhabditida</taxon>
        <taxon>Tylenchina</taxon>
        <taxon>Tylenchomorpha</taxon>
        <taxon>Tylenchoidea</taxon>
        <taxon>Meloidogynidae</taxon>
        <taxon>Meloidogyninae</taxon>
        <taxon>Meloidogyne</taxon>
        <taxon>Meloidogyne incognita group</taxon>
    </lineage>
</organism>
<sequence>MTISYTGDICSTRYWSFLRVIFRWRGSIWKSVLTELFIWLTLYYLIMAIYVTLLDEKRKNNFAHLAQYTGITADYIPLTFMLGFFVKIVVERWNNMFANIGFVDSVAHAVCSVVRGSDSKTIKTRRNIMRYLCLMQVCFNVFTKTSFKILVLRDISVRVRKCFPTMQTLISAGLLKKHEQNLIEEIGHQYNEQFGIYWLPYNWICQLCYRLRENGNIASDPLLSFVLRELREYRERLQTLINFDLVPIPLAYPQVVFIAVRTYFLICLFSRQKIQTTTNNGEMFFPVMTVLQFIFYMGWTKVAEALLNPLGEDDDDFETLFVIERNIVISSLLADKCFNQIPEQSLEEIEENNVHKHPSLINKNINENNNVLIGSAVRVMMTSERRAFNKWMESWKLFPRRRRQETKIEERVCEETMPLDLEK</sequence>